<evidence type="ECO:0000313" key="3">
    <source>
        <dbReference type="Proteomes" id="UP000663882"/>
    </source>
</evidence>
<evidence type="ECO:0000313" key="1">
    <source>
        <dbReference type="EMBL" id="CAF1483929.1"/>
    </source>
</evidence>
<dbReference type="Proteomes" id="UP000663823">
    <property type="component" value="Unassembled WGS sequence"/>
</dbReference>
<comment type="caution">
    <text evidence="1">The sequence shown here is derived from an EMBL/GenBank/DDBJ whole genome shotgun (WGS) entry which is preliminary data.</text>
</comment>
<protein>
    <submittedName>
        <fullName evidence="1">Uncharacterized protein</fullName>
    </submittedName>
</protein>
<gene>
    <name evidence="2" type="ORF">OTI717_LOCUS38826</name>
    <name evidence="1" type="ORF">RFH988_LOCUS38115</name>
</gene>
<evidence type="ECO:0000313" key="2">
    <source>
        <dbReference type="EMBL" id="CAF4207277.1"/>
    </source>
</evidence>
<proteinExistence type="predicted"/>
<sequence length="128" mass="15066">MLSQQEYEDIKYKLKSIPSSITGKHRQNLCRIFKKQLKEHEYASTYPPFIPLPHKLFFINYAATEQTLIHLIETINISNIFTLDTESICIYKQPNQPTLIQLQIIRQKLNSYVIIIEVYHLPQSTTIT</sequence>
<name>A0A815S069_9BILA</name>
<dbReference type="OrthoDB" id="10048071at2759"/>
<accession>A0A815S069</accession>
<dbReference type="EMBL" id="CAJNOO010008619">
    <property type="protein sequence ID" value="CAF1483929.1"/>
    <property type="molecule type" value="Genomic_DNA"/>
</dbReference>
<dbReference type="AlphaFoldDB" id="A0A815S069"/>
<dbReference type="Proteomes" id="UP000663882">
    <property type="component" value="Unassembled WGS sequence"/>
</dbReference>
<dbReference type="EMBL" id="CAJOAX010022517">
    <property type="protein sequence ID" value="CAF4207277.1"/>
    <property type="molecule type" value="Genomic_DNA"/>
</dbReference>
<reference evidence="1" key="1">
    <citation type="submission" date="2021-02" db="EMBL/GenBank/DDBJ databases">
        <authorList>
            <person name="Nowell W R."/>
        </authorList>
    </citation>
    <scope>NUCLEOTIDE SEQUENCE</scope>
</reference>
<organism evidence="1 3">
    <name type="scientific">Rotaria sordida</name>
    <dbReference type="NCBI Taxonomy" id="392033"/>
    <lineage>
        <taxon>Eukaryota</taxon>
        <taxon>Metazoa</taxon>
        <taxon>Spiralia</taxon>
        <taxon>Gnathifera</taxon>
        <taxon>Rotifera</taxon>
        <taxon>Eurotatoria</taxon>
        <taxon>Bdelloidea</taxon>
        <taxon>Philodinida</taxon>
        <taxon>Philodinidae</taxon>
        <taxon>Rotaria</taxon>
    </lineage>
</organism>